<evidence type="ECO:0008006" key="4">
    <source>
        <dbReference type="Google" id="ProtNLM"/>
    </source>
</evidence>
<evidence type="ECO:0000313" key="2">
    <source>
        <dbReference type="EMBL" id="KAA5831100.1"/>
    </source>
</evidence>
<dbReference type="Proteomes" id="UP000323946">
    <property type="component" value="Unassembled WGS sequence"/>
</dbReference>
<proteinExistence type="predicted"/>
<comment type="caution">
    <text evidence="2">The sequence shown here is derived from an EMBL/GenBank/DDBJ whole genome shotgun (WGS) entry which is preliminary data.</text>
</comment>
<keyword evidence="1" id="KW-0812">Transmembrane</keyword>
<keyword evidence="1" id="KW-1133">Transmembrane helix</keyword>
<dbReference type="AlphaFoldDB" id="A0A5M7BPT7"/>
<evidence type="ECO:0000313" key="3">
    <source>
        <dbReference type="Proteomes" id="UP000323946"/>
    </source>
</evidence>
<gene>
    <name evidence="2" type="ORF">F1721_20250</name>
</gene>
<name>A0A5M7BPT7_SACHI</name>
<keyword evidence="3" id="KW-1185">Reference proteome</keyword>
<dbReference type="EMBL" id="VWPH01000009">
    <property type="protein sequence ID" value="KAA5831100.1"/>
    <property type="molecule type" value="Genomic_DNA"/>
</dbReference>
<feature type="transmembrane region" description="Helical" evidence="1">
    <location>
        <begin position="20"/>
        <end position="39"/>
    </location>
</feature>
<sequence length="409" mass="44119">MPPQPPMGPPPRKKKLGPRIAIAVVAGLVIGLGGGFGLLQLRNSQPAASDEEGKPATPRSNVLVGAYERRPAPTVDGRVIVDACALLPPGELDKIGIPVRHPANVLHGYLDTDVEGGPSVSEGWSMSPVSGCSYAVHSDKGLPGVSVEFNAAPFTSEDNFESEVFEPRSRVRNGLTVFTGKTRTDGWAAEIPVGDREFIRVVLDEPESLPDSFGGVPTRQLFDRVVDTVVDNYRSGAVGVQGFRYEQPWGEVKSACDVFTAAAFRVATGEPDSGWVEEIIPVSEYQMLNSRVGSYMYLEQTCHRISKQRLNSTTEGAGEQVRVTYYRDAAQAAAHDDHCQMTVDIGVQDTGAKLGDGQSCVTTFQDLTTFEFRSGKLGISLTANKGEDPRAFRDRAVPVAQQILRDLNG</sequence>
<dbReference type="OrthoDB" id="9800346at2"/>
<protein>
    <recommendedName>
        <fullName evidence="4">DUF3558 domain-containing protein</fullName>
    </recommendedName>
</protein>
<keyword evidence="1" id="KW-0472">Membrane</keyword>
<reference evidence="2 3" key="1">
    <citation type="submission" date="2019-09" db="EMBL/GenBank/DDBJ databases">
        <title>Draft genome sequence of the thermophilic Saccharopolyspora hirsuta VKM Ac-666T.</title>
        <authorList>
            <person name="Lobastova T.G."/>
            <person name="Fokina V."/>
            <person name="Bragin E.Y."/>
            <person name="Shtratnikova V.Y."/>
            <person name="Starodumova I.P."/>
            <person name="Tarlachkov S.V."/>
            <person name="Donova M.V."/>
        </authorList>
    </citation>
    <scope>NUCLEOTIDE SEQUENCE [LARGE SCALE GENOMIC DNA]</scope>
    <source>
        <strain evidence="2 3">VKM Ac-666</strain>
    </source>
</reference>
<organism evidence="2 3">
    <name type="scientific">Saccharopolyspora hirsuta</name>
    <dbReference type="NCBI Taxonomy" id="1837"/>
    <lineage>
        <taxon>Bacteria</taxon>
        <taxon>Bacillati</taxon>
        <taxon>Actinomycetota</taxon>
        <taxon>Actinomycetes</taxon>
        <taxon>Pseudonocardiales</taxon>
        <taxon>Pseudonocardiaceae</taxon>
        <taxon>Saccharopolyspora</taxon>
    </lineage>
</organism>
<accession>A0A5M7BPT7</accession>
<dbReference type="RefSeq" id="WP_150068310.1">
    <property type="nucleotide sequence ID" value="NZ_JBEPDJ010000001.1"/>
</dbReference>
<evidence type="ECO:0000256" key="1">
    <source>
        <dbReference type="SAM" id="Phobius"/>
    </source>
</evidence>